<proteinExistence type="predicted"/>
<organism evidence="1 2">
    <name type="scientific">Caerostris darwini</name>
    <dbReference type="NCBI Taxonomy" id="1538125"/>
    <lineage>
        <taxon>Eukaryota</taxon>
        <taxon>Metazoa</taxon>
        <taxon>Ecdysozoa</taxon>
        <taxon>Arthropoda</taxon>
        <taxon>Chelicerata</taxon>
        <taxon>Arachnida</taxon>
        <taxon>Araneae</taxon>
        <taxon>Araneomorphae</taxon>
        <taxon>Entelegynae</taxon>
        <taxon>Araneoidea</taxon>
        <taxon>Araneidae</taxon>
        <taxon>Caerostris</taxon>
    </lineage>
</organism>
<evidence type="ECO:0000313" key="2">
    <source>
        <dbReference type="Proteomes" id="UP001054837"/>
    </source>
</evidence>
<dbReference type="AlphaFoldDB" id="A0AAV4QGS0"/>
<gene>
    <name evidence="1" type="ORF">CDAR_464811</name>
</gene>
<reference evidence="1 2" key="1">
    <citation type="submission" date="2021-06" db="EMBL/GenBank/DDBJ databases">
        <title>Caerostris darwini draft genome.</title>
        <authorList>
            <person name="Kono N."/>
            <person name="Arakawa K."/>
        </authorList>
    </citation>
    <scope>NUCLEOTIDE SEQUENCE [LARGE SCALE GENOMIC DNA]</scope>
</reference>
<accession>A0AAV4QGS0</accession>
<keyword evidence="2" id="KW-1185">Reference proteome</keyword>
<dbReference type="Proteomes" id="UP001054837">
    <property type="component" value="Unassembled WGS sequence"/>
</dbReference>
<dbReference type="EMBL" id="BPLQ01004595">
    <property type="protein sequence ID" value="GIY09263.1"/>
    <property type="molecule type" value="Genomic_DNA"/>
</dbReference>
<name>A0AAV4QGS0_9ARAC</name>
<comment type="caution">
    <text evidence="1">The sequence shown here is derived from an EMBL/GenBank/DDBJ whole genome shotgun (WGS) entry which is preliminary data.</text>
</comment>
<evidence type="ECO:0000313" key="1">
    <source>
        <dbReference type="EMBL" id="GIY09263.1"/>
    </source>
</evidence>
<sequence>MDFGFHDDVLSLVFNIGTVFVSESIRNFKRTYTSERCQIIEAKSVEQTVLDTRDHNVLLETATSAEIILDSYNSDNLLNSVANFESTADNLCIKTNDFQETTAEEVITINDNDNVLLEINRDIDLKIDQDSVLLEIPVDDESNTWDIYENILINAPVQITPNLYNDNKEELLHDIGDAKPTLIPRVKEVLLDVRELMDNIKDKNVFLDNTPVQISQSKISNKTEILKRFIRKFKIGNAKKSTETIRTVSSGRLKSKLGIPQSRQNGF</sequence>
<protein>
    <submittedName>
        <fullName evidence="1">Uncharacterized protein</fullName>
    </submittedName>
</protein>